<feature type="active site" description="Proton donor/acceptor" evidence="3">
    <location>
        <position position="251"/>
    </location>
</feature>
<protein>
    <recommendedName>
        <fullName evidence="4">Xylose isomerase-like TIM barrel domain-containing protein</fullName>
    </recommendedName>
</protein>
<dbReference type="Pfam" id="PF01261">
    <property type="entry name" value="AP_endonuc_2"/>
    <property type="match status" value="1"/>
</dbReference>
<feature type="domain" description="Xylose isomerase-like TIM barrel" evidence="4">
    <location>
        <begin position="15"/>
        <end position="239"/>
    </location>
</feature>
<comment type="similarity">
    <text evidence="2">Belongs to the hyi family.</text>
</comment>
<dbReference type="GO" id="GO:0016853">
    <property type="term" value="F:isomerase activity"/>
    <property type="evidence" value="ECO:0007669"/>
    <property type="project" value="UniProtKB-KW"/>
</dbReference>
<dbReference type="Gene3D" id="3.20.20.150">
    <property type="entry name" value="Divalent-metal-dependent TIM barrel enzymes"/>
    <property type="match status" value="1"/>
</dbReference>
<dbReference type="EMBL" id="MORL01000050">
    <property type="protein sequence ID" value="OIN55622.1"/>
    <property type="molecule type" value="Genomic_DNA"/>
</dbReference>
<evidence type="ECO:0000256" key="2">
    <source>
        <dbReference type="PIRNR" id="PIRNR006241"/>
    </source>
</evidence>
<dbReference type="InterPro" id="IPR026040">
    <property type="entry name" value="HyI-like"/>
</dbReference>
<evidence type="ECO:0000256" key="1">
    <source>
        <dbReference type="ARBA" id="ARBA00023235"/>
    </source>
</evidence>
<dbReference type="SUPFAM" id="SSF51658">
    <property type="entry name" value="Xylose isomerase-like"/>
    <property type="match status" value="1"/>
</dbReference>
<dbReference type="InterPro" id="IPR013022">
    <property type="entry name" value="Xyl_isomerase-like_TIM-brl"/>
</dbReference>
<comment type="caution">
    <text evidence="5">The sequence shown here is derived from an EMBL/GenBank/DDBJ whole genome shotgun (WGS) entry which is preliminary data.</text>
</comment>
<dbReference type="AlphaFoldDB" id="A0A1S2VAB3"/>
<feature type="active site" description="Proton donor/acceptor" evidence="3">
    <location>
        <position position="152"/>
    </location>
</feature>
<dbReference type="PIRSF" id="PIRSF006241">
    <property type="entry name" value="HyI"/>
    <property type="match status" value="1"/>
</dbReference>
<dbReference type="Proteomes" id="UP000181790">
    <property type="component" value="Unassembled WGS sequence"/>
</dbReference>
<organism evidence="5 6">
    <name type="scientific">Arsenicibacter rosenii</name>
    <dbReference type="NCBI Taxonomy" id="1750698"/>
    <lineage>
        <taxon>Bacteria</taxon>
        <taxon>Pseudomonadati</taxon>
        <taxon>Bacteroidota</taxon>
        <taxon>Cytophagia</taxon>
        <taxon>Cytophagales</taxon>
        <taxon>Spirosomataceae</taxon>
        <taxon>Arsenicibacter</taxon>
    </lineage>
</organism>
<reference evidence="5 6" key="1">
    <citation type="submission" date="2016-10" db="EMBL/GenBank/DDBJ databases">
        <title>Arsenicibacter rosenii gen. nov., sp. nov., an efficient arsenic-methylating bacterium isolated from an arsenic-contaminated paddy soil.</title>
        <authorList>
            <person name="Huang K."/>
        </authorList>
    </citation>
    <scope>NUCLEOTIDE SEQUENCE [LARGE SCALE GENOMIC DNA]</scope>
    <source>
        <strain evidence="5 6">SM-1</strain>
    </source>
</reference>
<keyword evidence="6" id="KW-1185">Reference proteome</keyword>
<keyword evidence="1 2" id="KW-0413">Isomerase</keyword>
<evidence type="ECO:0000313" key="5">
    <source>
        <dbReference type="EMBL" id="OIN55622.1"/>
    </source>
</evidence>
<dbReference type="RefSeq" id="WP_071506750.1">
    <property type="nucleotide sequence ID" value="NZ_MORL01000050.1"/>
</dbReference>
<dbReference type="PANTHER" id="PTHR43489">
    <property type="entry name" value="ISOMERASE"/>
    <property type="match status" value="1"/>
</dbReference>
<name>A0A1S2VAB3_9BACT</name>
<proteinExistence type="inferred from homology"/>
<dbReference type="InterPro" id="IPR036237">
    <property type="entry name" value="Xyl_isomerase-like_sf"/>
</dbReference>
<sequence>MFECHAGKDPLDQLRFMAETGFRALEDSGPAHPGFPGKLGLGFMQQPVELVTKIGETLASLNMEMGTISLGPTFWPSRPSLTTGNPELRAVFLARCRMAMETLRRLNGRFVTVSADLIDFSLPTDIQTQHVMDALQAACDLLEPAGITLLLEPLSDATPLFLKTSAKGYQICKSINRPSCKLLFDMYHLQRNEGRLLYHMDLCWDQIGYFQIGDEPGRFEPTTGEINYKTIFRYIDQKSRETNRSFILGMEHFNSQPGIGGEQAVLAAYRYCDDF</sequence>
<accession>A0A1S2VAB3</accession>
<dbReference type="InterPro" id="IPR050417">
    <property type="entry name" value="Sugar_Epim/Isomerase"/>
</dbReference>
<evidence type="ECO:0000259" key="4">
    <source>
        <dbReference type="Pfam" id="PF01261"/>
    </source>
</evidence>
<evidence type="ECO:0000313" key="6">
    <source>
        <dbReference type="Proteomes" id="UP000181790"/>
    </source>
</evidence>
<gene>
    <name evidence="5" type="ORF">BLX24_29120</name>
</gene>
<evidence type="ECO:0000256" key="3">
    <source>
        <dbReference type="PIRSR" id="PIRSR006241-50"/>
    </source>
</evidence>